<proteinExistence type="predicted"/>
<dbReference type="PANTHER" id="PTHR34271:SF18">
    <property type="entry name" value="WIYLD DOMAIN-CONTAINING PROTEIN"/>
    <property type="match status" value="1"/>
</dbReference>
<feature type="domain" description="WIYLD" evidence="2">
    <location>
        <begin position="7"/>
        <end position="70"/>
    </location>
</feature>
<name>A0A1W0W5H5_SORBI</name>
<dbReference type="OMA" id="RMGDENE"/>
<dbReference type="EMBL" id="CM000761">
    <property type="protein sequence ID" value="OQU89658.1"/>
    <property type="molecule type" value="Genomic_DNA"/>
</dbReference>
<sequence>MPTRRPRKGGRRIDAAVDHFVLMGYAAYHVRSVVGSLVKMYGGPSRDVWRLVEEDSYKVVEARLLAIKEEKQKEDGQQVEDEPPKSCMEVDDCDSMVGRATKKAKVAATG</sequence>
<dbReference type="InParanoid" id="A0A1W0W5H5"/>
<dbReference type="AlphaFoldDB" id="A0A1W0W5H5"/>
<feature type="region of interest" description="Disordered" evidence="1">
    <location>
        <begin position="70"/>
        <end position="91"/>
    </location>
</feature>
<accession>A0A1W0W5H5</accession>
<evidence type="ECO:0000313" key="4">
    <source>
        <dbReference type="Proteomes" id="UP000000768"/>
    </source>
</evidence>
<dbReference type="Pfam" id="PF10440">
    <property type="entry name" value="WIYLD"/>
    <property type="match status" value="1"/>
</dbReference>
<evidence type="ECO:0000259" key="2">
    <source>
        <dbReference type="Pfam" id="PF10440"/>
    </source>
</evidence>
<dbReference type="Proteomes" id="UP000000768">
    <property type="component" value="Chromosome 2"/>
</dbReference>
<keyword evidence="4" id="KW-1185">Reference proteome</keyword>
<gene>
    <name evidence="3" type="ORF">SORBI_3002G237400</name>
</gene>
<dbReference type="Gene3D" id="1.10.8.850">
    <property type="entry name" value="Histone-lysine N methyltransferase , C-terminal domain-like"/>
    <property type="match status" value="1"/>
</dbReference>
<evidence type="ECO:0000313" key="3">
    <source>
        <dbReference type="EMBL" id="OQU89658.1"/>
    </source>
</evidence>
<evidence type="ECO:0000256" key="1">
    <source>
        <dbReference type="SAM" id="MobiDB-lite"/>
    </source>
</evidence>
<protein>
    <recommendedName>
        <fullName evidence="2">WIYLD domain-containing protein</fullName>
    </recommendedName>
</protein>
<dbReference type="STRING" id="4558.A0A1W0W5H5"/>
<dbReference type="InterPro" id="IPR043017">
    <property type="entry name" value="WIYLD_dom_sf"/>
</dbReference>
<reference evidence="4" key="2">
    <citation type="journal article" date="2018" name="Plant J.">
        <title>The Sorghum bicolor reference genome: improved assembly, gene annotations, a transcriptome atlas, and signatures of genome organization.</title>
        <authorList>
            <person name="McCormick R.F."/>
            <person name="Truong S.K."/>
            <person name="Sreedasyam A."/>
            <person name="Jenkins J."/>
            <person name="Shu S."/>
            <person name="Sims D."/>
            <person name="Kennedy M."/>
            <person name="Amirebrahimi M."/>
            <person name="Weers B.D."/>
            <person name="McKinley B."/>
            <person name="Mattison A."/>
            <person name="Morishige D.T."/>
            <person name="Grimwood J."/>
            <person name="Schmutz J."/>
            <person name="Mullet J.E."/>
        </authorList>
    </citation>
    <scope>NUCLEOTIDE SEQUENCE [LARGE SCALE GENOMIC DNA]</scope>
    <source>
        <strain evidence="4">cv. BTx623</strain>
    </source>
</reference>
<dbReference type="PANTHER" id="PTHR34271">
    <property type="entry name" value="NUCLEOLAR HISTONE METHYLTRANSFERASE-RELATED PROTEIN"/>
    <property type="match status" value="1"/>
</dbReference>
<organism evidence="3 4">
    <name type="scientific">Sorghum bicolor</name>
    <name type="common">Sorghum</name>
    <name type="synonym">Sorghum vulgare</name>
    <dbReference type="NCBI Taxonomy" id="4558"/>
    <lineage>
        <taxon>Eukaryota</taxon>
        <taxon>Viridiplantae</taxon>
        <taxon>Streptophyta</taxon>
        <taxon>Embryophyta</taxon>
        <taxon>Tracheophyta</taxon>
        <taxon>Spermatophyta</taxon>
        <taxon>Magnoliopsida</taxon>
        <taxon>Liliopsida</taxon>
        <taxon>Poales</taxon>
        <taxon>Poaceae</taxon>
        <taxon>PACMAD clade</taxon>
        <taxon>Panicoideae</taxon>
        <taxon>Andropogonodae</taxon>
        <taxon>Andropogoneae</taxon>
        <taxon>Sorghinae</taxon>
        <taxon>Sorghum</taxon>
    </lineage>
</organism>
<dbReference type="Gramene" id="OQU89658">
    <property type="protein sequence ID" value="OQU89658"/>
    <property type="gene ID" value="SORBI_3002G237400"/>
</dbReference>
<dbReference type="InterPro" id="IPR018848">
    <property type="entry name" value="WIYLD_domain"/>
</dbReference>
<reference evidence="3 4" key="1">
    <citation type="journal article" date="2009" name="Nature">
        <title>The Sorghum bicolor genome and the diversification of grasses.</title>
        <authorList>
            <person name="Paterson A.H."/>
            <person name="Bowers J.E."/>
            <person name="Bruggmann R."/>
            <person name="Dubchak I."/>
            <person name="Grimwood J."/>
            <person name="Gundlach H."/>
            <person name="Haberer G."/>
            <person name="Hellsten U."/>
            <person name="Mitros T."/>
            <person name="Poliakov A."/>
            <person name="Schmutz J."/>
            <person name="Spannagl M."/>
            <person name="Tang H."/>
            <person name="Wang X."/>
            <person name="Wicker T."/>
            <person name="Bharti A.K."/>
            <person name="Chapman J."/>
            <person name="Feltus F.A."/>
            <person name="Gowik U."/>
            <person name="Grigoriev I.V."/>
            <person name="Lyons E."/>
            <person name="Maher C.A."/>
            <person name="Martis M."/>
            <person name="Narechania A."/>
            <person name="Otillar R.P."/>
            <person name="Penning B.W."/>
            <person name="Salamov A.A."/>
            <person name="Wang Y."/>
            <person name="Zhang L."/>
            <person name="Carpita N.C."/>
            <person name="Freeling M."/>
            <person name="Gingle A.R."/>
            <person name="Hash C.T."/>
            <person name="Keller B."/>
            <person name="Klein P."/>
            <person name="Kresovich S."/>
            <person name="McCann M.C."/>
            <person name="Ming R."/>
            <person name="Peterson D.G."/>
            <person name="Mehboob-ur-Rahman"/>
            <person name="Ware D."/>
            <person name="Westhoff P."/>
            <person name="Mayer K.F."/>
            <person name="Messing J."/>
            <person name="Rokhsar D.S."/>
        </authorList>
    </citation>
    <scope>NUCLEOTIDE SEQUENCE [LARGE SCALE GENOMIC DNA]</scope>
    <source>
        <strain evidence="4">cv. BTx623</strain>
    </source>
</reference>